<comment type="similarity">
    <text evidence="4 27">Belongs to the NqrF family.</text>
</comment>
<dbReference type="InterPro" id="IPR001041">
    <property type="entry name" value="2Fe-2S_ferredoxin-type"/>
</dbReference>
<dbReference type="InterPro" id="IPR008333">
    <property type="entry name" value="Cbr1-like_FAD-bd_dom"/>
</dbReference>
<dbReference type="InterPro" id="IPR039261">
    <property type="entry name" value="FNR_nucleotide-bd"/>
</dbReference>
<keyword evidence="15 27" id="KW-1278">Translocase</keyword>
<dbReference type="InterPro" id="IPR001709">
    <property type="entry name" value="Flavoprot_Pyr_Nucl_cyt_Rdtase"/>
</dbReference>
<comment type="cofactor">
    <cofactor evidence="1 27">
        <name>FAD</name>
        <dbReference type="ChEBI" id="CHEBI:57692"/>
    </cofactor>
</comment>
<comment type="subcellular location">
    <subcellularLocation>
        <location evidence="3">Cell inner membrane</location>
    </subcellularLocation>
    <subcellularLocation>
        <location evidence="27">Cell membrane</location>
        <topology evidence="27">Single-pass membrane protein</topology>
    </subcellularLocation>
</comment>
<keyword evidence="27" id="KW-1133">Transmembrane helix</keyword>
<reference evidence="30" key="1">
    <citation type="submission" date="2021-05" db="EMBL/GenBank/DDBJ databases">
        <title>Molecular characterization for Shewanella algae harboring chromosomal blaOXA-55-like strains isolated from clinical and environment sample.</title>
        <authorList>
            <person name="Ohama Y."/>
            <person name="Aoki K."/>
            <person name="Harada S."/>
            <person name="Moriya K."/>
            <person name="Ishii Y."/>
            <person name="Tateda K."/>
        </authorList>
    </citation>
    <scope>NUCLEOTIDE SEQUENCE</scope>
    <source>
        <strain evidence="30">JCM 11563</strain>
    </source>
</reference>
<keyword evidence="12 27" id="KW-0001">2Fe-2S</keyword>
<evidence type="ECO:0000256" key="10">
    <source>
        <dbReference type="ARBA" id="ARBA00022519"/>
    </source>
</evidence>
<keyword evidence="18 27" id="KW-0520">NAD</keyword>
<keyword evidence="27" id="KW-0812">Transmembrane</keyword>
<evidence type="ECO:0000256" key="4">
    <source>
        <dbReference type="ARBA" id="ARBA00005570"/>
    </source>
</evidence>
<evidence type="ECO:0000259" key="28">
    <source>
        <dbReference type="PROSITE" id="PS51085"/>
    </source>
</evidence>
<evidence type="ECO:0000256" key="6">
    <source>
        <dbReference type="ARBA" id="ARBA00013099"/>
    </source>
</evidence>
<feature type="domain" description="2Fe-2S ferredoxin-type" evidence="28">
    <location>
        <begin position="32"/>
        <end position="126"/>
    </location>
</feature>
<dbReference type="Gene3D" id="2.40.30.10">
    <property type="entry name" value="Translation factors"/>
    <property type="match status" value="1"/>
</dbReference>
<feature type="transmembrane region" description="Helical" evidence="27">
    <location>
        <begin position="6"/>
        <end position="24"/>
    </location>
</feature>
<dbReference type="InterPro" id="IPR001433">
    <property type="entry name" value="OxRdtase_FAD/NAD-bd"/>
</dbReference>
<protein>
    <recommendedName>
        <fullName evidence="7 27">Na(+)-translocating NADH-quinone reductase subunit F</fullName>
        <shortName evidence="27">Na(+)-NQR subunit F</shortName>
        <shortName evidence="27">Na(+)-translocating NQR subunit F</shortName>
        <ecNumber evidence="6 27">7.2.1.1</ecNumber>
    </recommendedName>
    <alternativeName>
        <fullName evidence="25 27">NQR complex subunit F</fullName>
    </alternativeName>
    <alternativeName>
        <fullName evidence="24 27">NQR-1 subunit F</fullName>
    </alternativeName>
</protein>
<dbReference type="SUPFAM" id="SSF63380">
    <property type="entry name" value="Riboflavin synthase domain-like"/>
    <property type="match status" value="1"/>
</dbReference>
<comment type="catalytic activity">
    <reaction evidence="26 27">
        <text>a ubiquinone + n Na(+)(in) + NADH + H(+) = a ubiquinol + n Na(+)(out) + NAD(+)</text>
        <dbReference type="Rhea" id="RHEA:47748"/>
        <dbReference type="Rhea" id="RHEA-COMP:9565"/>
        <dbReference type="Rhea" id="RHEA-COMP:9566"/>
        <dbReference type="ChEBI" id="CHEBI:15378"/>
        <dbReference type="ChEBI" id="CHEBI:16389"/>
        <dbReference type="ChEBI" id="CHEBI:17976"/>
        <dbReference type="ChEBI" id="CHEBI:29101"/>
        <dbReference type="ChEBI" id="CHEBI:57540"/>
        <dbReference type="ChEBI" id="CHEBI:57945"/>
        <dbReference type="EC" id="7.2.1.1"/>
    </reaction>
</comment>
<evidence type="ECO:0000256" key="21">
    <source>
        <dbReference type="ARBA" id="ARBA00023075"/>
    </source>
</evidence>
<dbReference type="PROSITE" id="PS51384">
    <property type="entry name" value="FAD_FR"/>
    <property type="match status" value="1"/>
</dbReference>
<evidence type="ECO:0000256" key="3">
    <source>
        <dbReference type="ARBA" id="ARBA00004533"/>
    </source>
</evidence>
<keyword evidence="10" id="KW-0997">Cell inner membrane</keyword>
<keyword evidence="13 27" id="KW-0479">Metal-binding</keyword>
<dbReference type="InterPro" id="IPR010205">
    <property type="entry name" value="NqrF"/>
</dbReference>
<evidence type="ECO:0000256" key="15">
    <source>
        <dbReference type="ARBA" id="ARBA00022967"/>
    </source>
</evidence>
<evidence type="ECO:0000256" key="25">
    <source>
        <dbReference type="ARBA" id="ARBA00030787"/>
    </source>
</evidence>
<dbReference type="SUPFAM" id="SSF52343">
    <property type="entry name" value="Ferredoxin reductase-like, C-terminal NADP-linked domain"/>
    <property type="match status" value="1"/>
</dbReference>
<evidence type="ECO:0000256" key="14">
    <source>
        <dbReference type="ARBA" id="ARBA00022827"/>
    </source>
</evidence>
<keyword evidence="9 27" id="KW-1003">Cell membrane</keyword>
<name>A0ABQ4PMT9_9GAMM</name>
<keyword evidence="23 27" id="KW-0739">Sodium transport</keyword>
<comment type="subunit">
    <text evidence="5 27">Composed of six subunits; NqrA, NqrB, NqrC, NqrD, NqrE and NqrF.</text>
</comment>
<keyword evidence="17 27" id="KW-0411">Iron-sulfur</keyword>
<evidence type="ECO:0000256" key="24">
    <source>
        <dbReference type="ARBA" id="ARBA00030032"/>
    </source>
</evidence>
<keyword evidence="14 27" id="KW-0274">FAD</keyword>
<dbReference type="PROSITE" id="PS51085">
    <property type="entry name" value="2FE2S_FER_2"/>
    <property type="match status" value="1"/>
</dbReference>
<dbReference type="RefSeq" id="WP_220782340.1">
    <property type="nucleotide sequence ID" value="NZ_BPEY01000072.1"/>
</dbReference>
<evidence type="ECO:0000256" key="5">
    <source>
        <dbReference type="ARBA" id="ARBA00011309"/>
    </source>
</evidence>
<keyword evidence="31" id="KW-1185">Reference proteome</keyword>
<dbReference type="Pfam" id="PF00175">
    <property type="entry name" value="NAD_binding_1"/>
    <property type="match status" value="1"/>
</dbReference>
<dbReference type="NCBIfam" id="TIGR01941">
    <property type="entry name" value="nqrF"/>
    <property type="match status" value="1"/>
</dbReference>
<dbReference type="Pfam" id="PF00111">
    <property type="entry name" value="Fer2"/>
    <property type="match status" value="1"/>
</dbReference>
<dbReference type="CDD" id="cd06188">
    <property type="entry name" value="NADH_quinone_reductase"/>
    <property type="match status" value="1"/>
</dbReference>
<dbReference type="InterPro" id="IPR012675">
    <property type="entry name" value="Beta-grasp_dom_sf"/>
</dbReference>
<dbReference type="InterPro" id="IPR017927">
    <property type="entry name" value="FAD-bd_FR_type"/>
</dbReference>
<proteinExistence type="inferred from homology"/>
<evidence type="ECO:0000313" key="30">
    <source>
        <dbReference type="EMBL" id="GIU49676.1"/>
    </source>
</evidence>
<evidence type="ECO:0000256" key="12">
    <source>
        <dbReference type="ARBA" id="ARBA00022714"/>
    </source>
</evidence>
<evidence type="ECO:0000259" key="29">
    <source>
        <dbReference type="PROSITE" id="PS51384"/>
    </source>
</evidence>
<keyword evidence="8 27" id="KW-0813">Transport</keyword>
<evidence type="ECO:0000256" key="7">
    <source>
        <dbReference type="ARBA" id="ARBA00019729"/>
    </source>
</evidence>
<evidence type="ECO:0000256" key="11">
    <source>
        <dbReference type="ARBA" id="ARBA00022630"/>
    </source>
</evidence>
<gene>
    <name evidence="30" type="primary">nqrF_2</name>
    <name evidence="27" type="synonym">nqrF</name>
    <name evidence="30" type="ORF">TUM4438_33810</name>
</gene>
<keyword evidence="20 27" id="KW-0406">Ion transport</keyword>
<keyword evidence="21 27" id="KW-0830">Ubiquinone</keyword>
<evidence type="ECO:0000313" key="31">
    <source>
        <dbReference type="Proteomes" id="UP000887104"/>
    </source>
</evidence>
<comment type="function">
    <text evidence="2 27">NQR complex catalyzes the reduction of ubiquinone-1 to ubiquinol by two successive reactions, coupled with the transport of Na(+) ions from the cytoplasm to the periplasm. The first step is catalyzed by NqrF, which accepts electrons from NADH and reduces ubiquinone-1 to ubisemiquinone by a one-electron transfer pathway.</text>
</comment>
<dbReference type="PANTHER" id="PTHR43644">
    <property type="entry name" value="NA(+)-TRANSLOCATING NADH-QUINONE REDUCTASE SUBUNIT"/>
    <property type="match status" value="1"/>
</dbReference>
<sequence>MEMAIGIGMFTFVVSILVMVILFAKSKLVSTGDVNIRINDDPEKSISTQAGDKLLGALAGKNIFIPSACGGGGTCGQCRVKVKSGGGEILATERDHINKKEAKEGCRLACQVSVKTDMELEVEEEIFGVKKWQCEVISNNNQATFIKELLLKLPEGEDVLFKAGGYIQIEAPAHEVKYADFDIPAEYRDDWEKYDLFKLVSKVDEDVLRAYSMANYPDEKGRIMLNVRIATPPSDNIAPGKMSSYIFNLKAGDKVTISGPFGEFFVKETDAEMVFIGGGAGMAPMRSHIFNQLKGVNTKRKMSFWYGARSTREVFYQEDFDTLAAENDNFVWHVALSDPLPEDNWDGYTGFIHNVLYENYLKNHKAPEDCEFYMCGPPIMNSSVIAMLESLGVEPENILLDDFGD</sequence>
<dbReference type="PIRSF" id="PIRSF000044">
    <property type="entry name" value="Cis_Diol_DH_RD"/>
    <property type="match status" value="1"/>
</dbReference>
<organism evidence="30 31">
    <name type="scientific">Shewanella sairae</name>
    <dbReference type="NCBI Taxonomy" id="190310"/>
    <lineage>
        <taxon>Bacteria</taxon>
        <taxon>Pseudomonadati</taxon>
        <taxon>Pseudomonadota</taxon>
        <taxon>Gammaproteobacteria</taxon>
        <taxon>Alteromonadales</taxon>
        <taxon>Shewanellaceae</taxon>
        <taxon>Shewanella</taxon>
    </lineage>
</organism>
<evidence type="ECO:0000256" key="23">
    <source>
        <dbReference type="ARBA" id="ARBA00023201"/>
    </source>
</evidence>
<feature type="binding site" evidence="27">
    <location>
        <position position="69"/>
    </location>
    <ligand>
        <name>[2Fe-2S] cluster</name>
        <dbReference type="ChEBI" id="CHEBI:190135"/>
    </ligand>
</feature>
<evidence type="ECO:0000256" key="20">
    <source>
        <dbReference type="ARBA" id="ARBA00023065"/>
    </source>
</evidence>
<keyword evidence="16 27" id="KW-0408">Iron</keyword>
<evidence type="ECO:0000256" key="22">
    <source>
        <dbReference type="ARBA" id="ARBA00023136"/>
    </source>
</evidence>
<dbReference type="PANTHER" id="PTHR43644:SF1">
    <property type="entry name" value="NAD(P)H-FLAVIN REDUCTASE"/>
    <property type="match status" value="1"/>
</dbReference>
<dbReference type="HAMAP" id="MF_00430">
    <property type="entry name" value="NqrF"/>
    <property type="match status" value="1"/>
</dbReference>
<accession>A0ABQ4PMT9</accession>
<evidence type="ECO:0000256" key="16">
    <source>
        <dbReference type="ARBA" id="ARBA00023004"/>
    </source>
</evidence>
<evidence type="ECO:0000256" key="17">
    <source>
        <dbReference type="ARBA" id="ARBA00023014"/>
    </source>
</evidence>
<evidence type="ECO:0000256" key="9">
    <source>
        <dbReference type="ARBA" id="ARBA00022475"/>
    </source>
</evidence>
<evidence type="ECO:0000256" key="1">
    <source>
        <dbReference type="ARBA" id="ARBA00001974"/>
    </source>
</evidence>
<dbReference type="PRINTS" id="PR00371">
    <property type="entry name" value="FPNCR"/>
</dbReference>
<keyword evidence="11 27" id="KW-0285">Flavoprotein</keyword>
<comment type="cofactor">
    <cofactor evidence="27">
        <name>[2Fe-2S] cluster</name>
        <dbReference type="ChEBI" id="CHEBI:190135"/>
    </cofactor>
    <text evidence="27">Binds 1 [2Fe-2S] cluster.</text>
</comment>
<evidence type="ECO:0000256" key="19">
    <source>
        <dbReference type="ARBA" id="ARBA00023053"/>
    </source>
</evidence>
<comment type="caution">
    <text evidence="30">The sequence shown here is derived from an EMBL/GenBank/DDBJ whole genome shotgun (WGS) entry which is preliminary data.</text>
</comment>
<evidence type="ECO:0000256" key="26">
    <source>
        <dbReference type="ARBA" id="ARBA00048891"/>
    </source>
</evidence>
<keyword evidence="22 27" id="KW-0472">Membrane</keyword>
<dbReference type="Pfam" id="PF00970">
    <property type="entry name" value="FAD_binding_6"/>
    <property type="match status" value="1"/>
</dbReference>
<evidence type="ECO:0000256" key="8">
    <source>
        <dbReference type="ARBA" id="ARBA00022448"/>
    </source>
</evidence>
<dbReference type="SUPFAM" id="SSF54292">
    <property type="entry name" value="2Fe-2S ferredoxin-like"/>
    <property type="match status" value="1"/>
</dbReference>
<feature type="binding site" evidence="27">
    <location>
        <position position="75"/>
    </location>
    <ligand>
        <name>[2Fe-2S] cluster</name>
        <dbReference type="ChEBI" id="CHEBI:190135"/>
    </ligand>
</feature>
<feature type="domain" description="FAD-binding FR-type" evidence="29">
    <location>
        <begin position="129"/>
        <end position="267"/>
    </location>
</feature>
<dbReference type="EMBL" id="BPEY01000072">
    <property type="protein sequence ID" value="GIU49676.1"/>
    <property type="molecule type" value="Genomic_DNA"/>
</dbReference>
<dbReference type="Proteomes" id="UP000887104">
    <property type="component" value="Unassembled WGS sequence"/>
</dbReference>
<dbReference type="EC" id="7.2.1.1" evidence="6 27"/>
<dbReference type="InterPro" id="IPR017938">
    <property type="entry name" value="Riboflavin_synthase-like_b-brl"/>
</dbReference>
<feature type="binding site" evidence="27">
    <location>
        <position position="110"/>
    </location>
    <ligand>
        <name>[2Fe-2S] cluster</name>
        <dbReference type="ChEBI" id="CHEBI:190135"/>
    </ligand>
</feature>
<evidence type="ECO:0000256" key="18">
    <source>
        <dbReference type="ARBA" id="ARBA00023027"/>
    </source>
</evidence>
<evidence type="ECO:0000256" key="2">
    <source>
        <dbReference type="ARBA" id="ARBA00002972"/>
    </source>
</evidence>
<evidence type="ECO:0000256" key="27">
    <source>
        <dbReference type="HAMAP-Rule" id="MF_00430"/>
    </source>
</evidence>
<dbReference type="Gene3D" id="3.40.50.80">
    <property type="entry name" value="Nucleotide-binding domain of ferredoxin-NADP reductase (FNR) module"/>
    <property type="match status" value="1"/>
</dbReference>
<feature type="binding site" evidence="27">
    <location>
        <position position="78"/>
    </location>
    <ligand>
        <name>[2Fe-2S] cluster</name>
        <dbReference type="ChEBI" id="CHEBI:190135"/>
    </ligand>
</feature>
<dbReference type="InterPro" id="IPR036010">
    <property type="entry name" value="2Fe-2S_ferredoxin-like_sf"/>
</dbReference>
<keyword evidence="19 27" id="KW-0915">Sodium</keyword>
<dbReference type="Gene3D" id="3.10.20.30">
    <property type="match status" value="1"/>
</dbReference>
<evidence type="ECO:0000256" key="13">
    <source>
        <dbReference type="ARBA" id="ARBA00022723"/>
    </source>
</evidence>